<sequence length="92" mass="10458">MSINANGWLFEVHKFDDGMFDLILHSDIHEISNAAEKRDALITALDNELGEAGMIEKINAVELRVNVDSSDRERLIPMSHLKEIILSEARKR</sequence>
<proteinExistence type="predicted"/>
<name>A0A160TZ33_9ZZZZ</name>
<reference evidence="1" key="1">
    <citation type="submission" date="2015-10" db="EMBL/GenBank/DDBJ databases">
        <authorList>
            <person name="Gilbert D.G."/>
        </authorList>
    </citation>
    <scope>NUCLEOTIDE SEQUENCE</scope>
</reference>
<gene>
    <name evidence="1" type="ORF">MGWOODY_Hyp353</name>
</gene>
<accession>A0A160TZ33</accession>
<dbReference type="EMBL" id="CZQD01000022">
    <property type="protein sequence ID" value="CUS56358.1"/>
    <property type="molecule type" value="Genomic_DNA"/>
</dbReference>
<organism evidence="1">
    <name type="scientific">hydrothermal vent metagenome</name>
    <dbReference type="NCBI Taxonomy" id="652676"/>
    <lineage>
        <taxon>unclassified sequences</taxon>
        <taxon>metagenomes</taxon>
        <taxon>ecological metagenomes</taxon>
    </lineage>
</organism>
<evidence type="ECO:0000313" key="1">
    <source>
        <dbReference type="EMBL" id="CUS56358.1"/>
    </source>
</evidence>
<protein>
    <submittedName>
        <fullName evidence="1">Uncharacterized protein</fullName>
    </submittedName>
</protein>
<dbReference type="AlphaFoldDB" id="A0A160TZ33"/>